<reference evidence="3 4" key="1">
    <citation type="submission" date="2023-01" db="EMBL/GenBank/DDBJ databases">
        <title>Genomes from the Australian National Cyanobacteria Reference Collection.</title>
        <authorList>
            <person name="Willis A."/>
            <person name="Lee E.M.F."/>
        </authorList>
    </citation>
    <scope>NUCLEOTIDE SEQUENCE [LARGE SCALE GENOMIC DNA]</scope>
    <source>
        <strain evidence="3 4">CS-1033</strain>
    </source>
</reference>
<dbReference type="Gene3D" id="1.10.510.10">
    <property type="entry name" value="Transferase(Phosphotransferase) domain 1"/>
    <property type="match status" value="1"/>
</dbReference>
<feature type="domain" description="Protein kinase" evidence="2">
    <location>
        <begin position="132"/>
        <end position="462"/>
    </location>
</feature>
<dbReference type="PROSITE" id="PS50011">
    <property type="entry name" value="PROTEIN_KINASE_DOM"/>
    <property type="match status" value="1"/>
</dbReference>
<keyword evidence="4" id="KW-1185">Reference proteome</keyword>
<dbReference type="PANTHER" id="PTHR10566">
    <property type="entry name" value="CHAPERONE-ACTIVITY OF BC1 COMPLEX CABC1 -RELATED"/>
    <property type="match status" value="1"/>
</dbReference>
<dbReference type="SUPFAM" id="SSF56112">
    <property type="entry name" value="Protein kinase-like (PK-like)"/>
    <property type="match status" value="1"/>
</dbReference>
<dbReference type="InterPro" id="IPR011009">
    <property type="entry name" value="Kinase-like_dom_sf"/>
</dbReference>
<keyword evidence="3" id="KW-0418">Kinase</keyword>
<dbReference type="Pfam" id="PF03109">
    <property type="entry name" value="ABC1"/>
    <property type="match status" value="1"/>
</dbReference>
<keyword evidence="3" id="KW-0808">Transferase</keyword>
<dbReference type="EMBL" id="JAQMUH010000037">
    <property type="protein sequence ID" value="MDB9538635.1"/>
    <property type="molecule type" value="Genomic_DNA"/>
</dbReference>
<evidence type="ECO:0000256" key="1">
    <source>
        <dbReference type="ARBA" id="ARBA00009670"/>
    </source>
</evidence>
<name>A0ABT5AMU7_9CYAN</name>
<dbReference type="InterPro" id="IPR050154">
    <property type="entry name" value="UbiB_kinase"/>
</dbReference>
<organism evidence="3 4">
    <name type="scientific">Anabaenopsis arnoldii</name>
    <dbReference type="NCBI Taxonomy" id="2152938"/>
    <lineage>
        <taxon>Bacteria</taxon>
        <taxon>Bacillati</taxon>
        <taxon>Cyanobacteriota</taxon>
        <taxon>Cyanophyceae</taxon>
        <taxon>Nostocales</taxon>
        <taxon>Nodulariaceae</taxon>
        <taxon>Anabaenopsis</taxon>
    </lineage>
</organism>
<proteinExistence type="inferred from homology"/>
<dbReference type="CDD" id="cd05121">
    <property type="entry name" value="ABC1_ADCK3-like"/>
    <property type="match status" value="1"/>
</dbReference>
<dbReference type="PANTHER" id="PTHR10566:SF128">
    <property type="entry name" value="UBIB DOMAIN CONTAINING KINASE"/>
    <property type="match status" value="1"/>
</dbReference>
<comment type="caution">
    <text evidence="3">The sequence shown here is derived from an EMBL/GenBank/DDBJ whole genome shotgun (WGS) entry which is preliminary data.</text>
</comment>
<gene>
    <name evidence="3" type="ORF">PN457_02970</name>
</gene>
<comment type="similarity">
    <text evidence="1">Belongs to the protein kinase superfamily. ADCK protein kinase family.</text>
</comment>
<evidence type="ECO:0000313" key="4">
    <source>
        <dbReference type="Proteomes" id="UP001212499"/>
    </source>
</evidence>
<evidence type="ECO:0000313" key="3">
    <source>
        <dbReference type="EMBL" id="MDB9538635.1"/>
    </source>
</evidence>
<sequence length="573" mass="65234">MGQYQPGQLQRYNAEAIARHYGYRPWLGWGRMLQIIWSFAGFILSLKWDEWQDKVEQNKGKRASQLRELLTRLGPTFIKVGQALSTRPDLIRKDFLEELIKLQDQLPPFDNAIAYQIIETELDRPISEVFSELSPKPVAAASLGQVYRGRLVTGEEVAVKVQRPNLRPVITLDLYLMRWMAGWLAPWLPLNLGHDLTLIVDEFGTKLFEEIDYINEGRNAEKFASNFRNDPRVKVPSIYWSYTNTHVLTLEWINGFKLTDSARIKQAGLDPEGIITIGVTSGLQQLLEHGFFHADPHPGNLFAMPDGRMAYIDFGMMDQLQEVTKETLVDALVHLVNKDYADLATDFVNLGFLTPNTNISPIIPALESVLGNAIGKNVNEFNFKTITDEFSELMYEYPFRVPAKFALIIRSLVTQEGIALSLNPNFKIVEVGYPYIARRLLTGESPELRRRLLNVLFKDGRFQWQRLENLIQIARTDSSFDVLPTAQMGIQYLLSEEGGFLRRKLVLALTEDDRLHTAEVQRLWDLVKDDIKPNRLLDAAMGMLTQLSREGVTAIIPKSALGNVESKAQKSQV</sequence>
<accession>A0ABT5AMU7</accession>
<dbReference type="GO" id="GO:0016301">
    <property type="term" value="F:kinase activity"/>
    <property type="evidence" value="ECO:0007669"/>
    <property type="project" value="UniProtKB-KW"/>
</dbReference>
<dbReference type="RefSeq" id="WP_271731248.1">
    <property type="nucleotide sequence ID" value="NZ_JANQDP010000036.1"/>
</dbReference>
<evidence type="ECO:0000259" key="2">
    <source>
        <dbReference type="PROSITE" id="PS50011"/>
    </source>
</evidence>
<dbReference type="InterPro" id="IPR004147">
    <property type="entry name" value="ABC1_dom"/>
</dbReference>
<dbReference type="Proteomes" id="UP001212499">
    <property type="component" value="Unassembled WGS sequence"/>
</dbReference>
<protein>
    <submittedName>
        <fullName evidence="3">AarF/ABC1/UbiB kinase family protein</fullName>
    </submittedName>
</protein>
<dbReference type="InterPro" id="IPR000719">
    <property type="entry name" value="Prot_kinase_dom"/>
</dbReference>